<evidence type="ECO:0000313" key="3">
    <source>
        <dbReference type="Proteomes" id="UP000683000"/>
    </source>
</evidence>
<evidence type="ECO:0000313" key="2">
    <source>
        <dbReference type="EMBL" id="KAG6372430.1"/>
    </source>
</evidence>
<accession>A0A8I2YI23</accession>
<feature type="compositionally biased region" description="Polar residues" evidence="1">
    <location>
        <begin position="115"/>
        <end position="130"/>
    </location>
</feature>
<keyword evidence="3" id="KW-1185">Reference proteome</keyword>
<organism evidence="2 3">
    <name type="scientific">Boletus reticuloceps</name>
    <dbReference type="NCBI Taxonomy" id="495285"/>
    <lineage>
        <taxon>Eukaryota</taxon>
        <taxon>Fungi</taxon>
        <taxon>Dikarya</taxon>
        <taxon>Basidiomycota</taxon>
        <taxon>Agaricomycotina</taxon>
        <taxon>Agaricomycetes</taxon>
        <taxon>Agaricomycetidae</taxon>
        <taxon>Boletales</taxon>
        <taxon>Boletineae</taxon>
        <taxon>Boletaceae</taxon>
        <taxon>Boletoideae</taxon>
        <taxon>Boletus</taxon>
    </lineage>
</organism>
<dbReference type="AlphaFoldDB" id="A0A8I2YI23"/>
<dbReference type="Proteomes" id="UP000683000">
    <property type="component" value="Unassembled WGS sequence"/>
</dbReference>
<proteinExistence type="predicted"/>
<dbReference type="EMBL" id="JAGFBS010000027">
    <property type="protein sequence ID" value="KAG6372430.1"/>
    <property type="molecule type" value="Genomic_DNA"/>
</dbReference>
<feature type="region of interest" description="Disordered" evidence="1">
    <location>
        <begin position="53"/>
        <end position="137"/>
    </location>
</feature>
<reference evidence="2" key="1">
    <citation type="submission" date="2021-03" db="EMBL/GenBank/DDBJ databases">
        <title>Evolutionary innovations through gain and loss of genes in the ectomycorrhizal Boletales.</title>
        <authorList>
            <person name="Wu G."/>
            <person name="Miyauchi S."/>
            <person name="Morin E."/>
            <person name="Yang Z.-L."/>
            <person name="Xu J."/>
            <person name="Martin F.M."/>
        </authorList>
    </citation>
    <scope>NUCLEOTIDE SEQUENCE</scope>
    <source>
        <strain evidence="2">BR01</strain>
    </source>
</reference>
<evidence type="ECO:0000256" key="1">
    <source>
        <dbReference type="SAM" id="MobiDB-lite"/>
    </source>
</evidence>
<name>A0A8I2YI23_9AGAM</name>
<sequence length="137" mass="14798">MSRGMPSVHNEAVRPHILTARKNEHVLLPHLAVRRWVRVELTTALQFTSAVRPPLFGLHSGLGSQLPEVREGSSQATGAPLDENQGAMVGGTASAENGPQAHHTQNHHNHNAQQEEGSSPSQTGPTTYPHDSTKKRS</sequence>
<protein>
    <submittedName>
        <fullName evidence="2">Uncharacterized protein</fullName>
    </submittedName>
</protein>
<gene>
    <name evidence="2" type="ORF">JVT61DRAFT_7527</name>
</gene>
<comment type="caution">
    <text evidence="2">The sequence shown here is derived from an EMBL/GenBank/DDBJ whole genome shotgun (WGS) entry which is preliminary data.</text>
</comment>